<feature type="compositionally biased region" description="Basic and acidic residues" evidence="1">
    <location>
        <begin position="59"/>
        <end position="69"/>
    </location>
</feature>
<protein>
    <submittedName>
        <fullName evidence="2">Uncharacterized protein</fullName>
    </submittedName>
</protein>
<feature type="region of interest" description="Disordered" evidence="1">
    <location>
        <begin position="48"/>
        <end position="72"/>
    </location>
</feature>
<gene>
    <name evidence="2" type="ORF">SM757_22970</name>
</gene>
<keyword evidence="3" id="KW-1185">Reference proteome</keyword>
<sequence>MPGADTAAVAAAPCVQRPTQQFTPGAVPMAYLSESFLAASRLALGLPAEAAPRGRRASQQKDRQARKAEAVSPLRYPALMPAALLPAFTPPRSSAPGR</sequence>
<evidence type="ECO:0000313" key="3">
    <source>
        <dbReference type="Proteomes" id="UP001293718"/>
    </source>
</evidence>
<accession>A0ABU5IKL1</accession>
<dbReference type="Proteomes" id="UP001293718">
    <property type="component" value="Unassembled WGS sequence"/>
</dbReference>
<organism evidence="2 3">
    <name type="scientific">Azohydromonas lata</name>
    <dbReference type="NCBI Taxonomy" id="45677"/>
    <lineage>
        <taxon>Bacteria</taxon>
        <taxon>Pseudomonadati</taxon>
        <taxon>Pseudomonadota</taxon>
        <taxon>Betaproteobacteria</taxon>
        <taxon>Burkholderiales</taxon>
        <taxon>Sphaerotilaceae</taxon>
        <taxon>Azohydromonas</taxon>
    </lineage>
</organism>
<evidence type="ECO:0000256" key="1">
    <source>
        <dbReference type="SAM" id="MobiDB-lite"/>
    </source>
</evidence>
<name>A0ABU5IKL1_9BURK</name>
<proteinExistence type="predicted"/>
<reference evidence="2 3" key="1">
    <citation type="submission" date="2023-11" db="EMBL/GenBank/DDBJ databases">
        <title>Draft genome of Azohydromonas lata strain H1 (DSM1123), a polyhydroxyalkanoate producer.</title>
        <authorList>
            <person name="Traversa D."/>
            <person name="D'Addabbo P."/>
            <person name="Pazzani C."/>
            <person name="Manzari C."/>
            <person name="Chiara M."/>
            <person name="Scrascia M."/>
        </authorList>
    </citation>
    <scope>NUCLEOTIDE SEQUENCE [LARGE SCALE GENOMIC DNA]</scope>
    <source>
        <strain evidence="2 3">H1</strain>
    </source>
</reference>
<comment type="caution">
    <text evidence="2">The sequence shown here is derived from an EMBL/GenBank/DDBJ whole genome shotgun (WGS) entry which is preliminary data.</text>
</comment>
<evidence type="ECO:0000313" key="2">
    <source>
        <dbReference type="EMBL" id="MDZ5459447.1"/>
    </source>
</evidence>
<dbReference type="EMBL" id="JAXOJX010000044">
    <property type="protein sequence ID" value="MDZ5459447.1"/>
    <property type="molecule type" value="Genomic_DNA"/>
</dbReference>